<sequence length="75" mass="8744">MQLVILVHFLAVRNHILKPKVFDEDIGQDKRLGIAKLTLNDLESETEKELDLRLQPSLDMLKIKIKRIEGLLQLR</sequence>
<dbReference type="AlphaFoldDB" id="A0AAW0K249"/>
<protein>
    <submittedName>
        <fullName evidence="1">Uncharacterized protein</fullName>
    </submittedName>
</protein>
<comment type="caution">
    <text evidence="1">The sequence shown here is derived from an EMBL/GenBank/DDBJ whole genome shotgun (WGS) entry which is preliminary data.</text>
</comment>
<name>A0AAW0K249_QUESU</name>
<organism evidence="1 2">
    <name type="scientific">Quercus suber</name>
    <name type="common">Cork oak</name>
    <dbReference type="NCBI Taxonomy" id="58331"/>
    <lineage>
        <taxon>Eukaryota</taxon>
        <taxon>Viridiplantae</taxon>
        <taxon>Streptophyta</taxon>
        <taxon>Embryophyta</taxon>
        <taxon>Tracheophyta</taxon>
        <taxon>Spermatophyta</taxon>
        <taxon>Magnoliopsida</taxon>
        <taxon>eudicotyledons</taxon>
        <taxon>Gunneridae</taxon>
        <taxon>Pentapetalae</taxon>
        <taxon>rosids</taxon>
        <taxon>fabids</taxon>
        <taxon>Fagales</taxon>
        <taxon>Fagaceae</taxon>
        <taxon>Quercus</taxon>
    </lineage>
</organism>
<dbReference type="Proteomes" id="UP000237347">
    <property type="component" value="Unassembled WGS sequence"/>
</dbReference>
<reference evidence="1 2" key="1">
    <citation type="journal article" date="2018" name="Sci. Data">
        <title>The draft genome sequence of cork oak.</title>
        <authorList>
            <person name="Ramos A.M."/>
            <person name="Usie A."/>
            <person name="Barbosa P."/>
            <person name="Barros P.M."/>
            <person name="Capote T."/>
            <person name="Chaves I."/>
            <person name="Simoes F."/>
            <person name="Abreu I."/>
            <person name="Carrasquinho I."/>
            <person name="Faro C."/>
            <person name="Guimaraes J.B."/>
            <person name="Mendonca D."/>
            <person name="Nobrega F."/>
            <person name="Rodrigues L."/>
            <person name="Saibo N.J.M."/>
            <person name="Varela M.C."/>
            <person name="Egas C."/>
            <person name="Matos J."/>
            <person name="Miguel C.M."/>
            <person name="Oliveira M.M."/>
            <person name="Ricardo C.P."/>
            <person name="Goncalves S."/>
        </authorList>
    </citation>
    <scope>NUCLEOTIDE SEQUENCE [LARGE SCALE GENOMIC DNA]</scope>
    <source>
        <strain evidence="2">cv. HL8</strain>
    </source>
</reference>
<proteinExistence type="predicted"/>
<dbReference type="EMBL" id="PKMF04000423">
    <property type="protein sequence ID" value="KAK7832544.1"/>
    <property type="molecule type" value="Genomic_DNA"/>
</dbReference>
<keyword evidence="2" id="KW-1185">Reference proteome</keyword>
<evidence type="ECO:0000313" key="1">
    <source>
        <dbReference type="EMBL" id="KAK7832544.1"/>
    </source>
</evidence>
<gene>
    <name evidence="1" type="ORF">CFP56_026360</name>
</gene>
<evidence type="ECO:0000313" key="2">
    <source>
        <dbReference type="Proteomes" id="UP000237347"/>
    </source>
</evidence>
<accession>A0AAW0K249</accession>